<evidence type="ECO:0000313" key="2">
    <source>
        <dbReference type="Proteomes" id="UP000760860"/>
    </source>
</evidence>
<proteinExistence type="predicted"/>
<sequence length="43" mass="4871">MCYTHVYVTRSRVAVPFANVVGVDDASWPRRVGIVYDYNGKAH</sequence>
<dbReference type="Proteomes" id="UP000760860">
    <property type="component" value="Unassembled WGS sequence"/>
</dbReference>
<protein>
    <submittedName>
        <fullName evidence="1">Uncharacterized protein</fullName>
    </submittedName>
</protein>
<comment type="caution">
    <text evidence="1">The sequence shown here is derived from an EMBL/GenBank/DDBJ whole genome shotgun (WGS) entry which is preliminary data.</text>
</comment>
<dbReference type="AlphaFoldDB" id="A0A8T1JXL2"/>
<accession>A0A8T1JXL2</accession>
<evidence type="ECO:0000313" key="1">
    <source>
        <dbReference type="EMBL" id="KAG3210220.1"/>
    </source>
</evidence>
<name>A0A8T1JXL2_9STRA</name>
<organism evidence="1 2">
    <name type="scientific">Phytophthora cactorum</name>
    <dbReference type="NCBI Taxonomy" id="29920"/>
    <lineage>
        <taxon>Eukaryota</taxon>
        <taxon>Sar</taxon>
        <taxon>Stramenopiles</taxon>
        <taxon>Oomycota</taxon>
        <taxon>Peronosporomycetes</taxon>
        <taxon>Peronosporales</taxon>
        <taxon>Peronosporaceae</taxon>
        <taxon>Phytophthora</taxon>
    </lineage>
</organism>
<dbReference type="EMBL" id="RCMV01001127">
    <property type="protein sequence ID" value="KAG3210220.1"/>
    <property type="molecule type" value="Genomic_DNA"/>
</dbReference>
<reference evidence="1" key="1">
    <citation type="submission" date="2018-05" db="EMBL/GenBank/DDBJ databases">
        <title>Effector identification in a new, highly contiguous assembly of the strawberry crown rot pathogen Phytophthora cactorum.</title>
        <authorList>
            <person name="Armitage A.D."/>
            <person name="Nellist C.F."/>
            <person name="Bates H."/>
            <person name="Vickerstaff R.J."/>
            <person name="Harrison R.J."/>
        </authorList>
    </citation>
    <scope>NUCLEOTIDE SEQUENCE</scope>
    <source>
        <strain evidence="1">P421</strain>
    </source>
</reference>
<gene>
    <name evidence="1" type="ORF">PC129_g18774</name>
</gene>